<evidence type="ECO:0000313" key="2">
    <source>
        <dbReference type="EMBL" id="KAE8166909.1"/>
    </source>
</evidence>
<dbReference type="AlphaFoldDB" id="A0A5N6V7P1"/>
<dbReference type="Proteomes" id="UP000326950">
    <property type="component" value="Unassembled WGS sequence"/>
</dbReference>
<sequence>MSSHCDECTFGQYIVYWLVYYSWHWILIWIYAGWWENSKIHHHSSLERPPSAISWLEMKGYLSSKKDARRLFIQHLILLALEPVEGYWILTEWYRIWLPGWTMKAPDPHDIQLNFARYICLVVFPVGLVVFSLVGVILMVSTVTHLRELWSWEPAGEQRVEEENGKRH</sequence>
<evidence type="ECO:0000313" key="3">
    <source>
        <dbReference type="Proteomes" id="UP000326950"/>
    </source>
</evidence>
<protein>
    <submittedName>
        <fullName evidence="2">Uncharacterized protein</fullName>
    </submittedName>
</protein>
<keyword evidence="1" id="KW-0472">Membrane</keyword>
<keyword evidence="3" id="KW-1185">Reference proteome</keyword>
<gene>
    <name evidence="2" type="ORF">BDV40DRAFT_253857</name>
</gene>
<keyword evidence="1" id="KW-1133">Transmembrane helix</keyword>
<keyword evidence="1" id="KW-0812">Transmembrane</keyword>
<feature type="transmembrane region" description="Helical" evidence="1">
    <location>
        <begin position="115"/>
        <end position="140"/>
    </location>
</feature>
<feature type="transmembrane region" description="Helical" evidence="1">
    <location>
        <begin position="14"/>
        <end position="34"/>
    </location>
</feature>
<organism evidence="2 3">
    <name type="scientific">Aspergillus tamarii</name>
    <dbReference type="NCBI Taxonomy" id="41984"/>
    <lineage>
        <taxon>Eukaryota</taxon>
        <taxon>Fungi</taxon>
        <taxon>Dikarya</taxon>
        <taxon>Ascomycota</taxon>
        <taxon>Pezizomycotina</taxon>
        <taxon>Eurotiomycetes</taxon>
        <taxon>Eurotiomycetidae</taxon>
        <taxon>Eurotiales</taxon>
        <taxon>Aspergillaceae</taxon>
        <taxon>Aspergillus</taxon>
        <taxon>Aspergillus subgen. Circumdati</taxon>
    </lineage>
</organism>
<dbReference type="EMBL" id="ML738591">
    <property type="protein sequence ID" value="KAE8166909.1"/>
    <property type="molecule type" value="Genomic_DNA"/>
</dbReference>
<name>A0A5N6V7P1_ASPTM</name>
<reference evidence="2 3" key="1">
    <citation type="submission" date="2019-04" db="EMBL/GenBank/DDBJ databases">
        <title>Friends and foes A comparative genomics study of 23 Aspergillus species from section Flavi.</title>
        <authorList>
            <consortium name="DOE Joint Genome Institute"/>
            <person name="Kjaerbolling I."/>
            <person name="Vesth T."/>
            <person name="Frisvad J.C."/>
            <person name="Nybo J.L."/>
            <person name="Theobald S."/>
            <person name="Kildgaard S."/>
            <person name="Isbrandt T."/>
            <person name="Kuo A."/>
            <person name="Sato A."/>
            <person name="Lyhne E.K."/>
            <person name="Kogle M.E."/>
            <person name="Wiebenga A."/>
            <person name="Kun R.S."/>
            <person name="Lubbers R.J."/>
            <person name="Makela M.R."/>
            <person name="Barry K."/>
            <person name="Chovatia M."/>
            <person name="Clum A."/>
            <person name="Daum C."/>
            <person name="Haridas S."/>
            <person name="He G."/>
            <person name="LaButti K."/>
            <person name="Lipzen A."/>
            <person name="Mondo S."/>
            <person name="Riley R."/>
            <person name="Salamov A."/>
            <person name="Simmons B.A."/>
            <person name="Magnuson J.K."/>
            <person name="Henrissat B."/>
            <person name="Mortensen U.H."/>
            <person name="Larsen T.O."/>
            <person name="Devries R.P."/>
            <person name="Grigoriev I.V."/>
            <person name="Machida M."/>
            <person name="Baker S.E."/>
            <person name="Andersen M.R."/>
        </authorList>
    </citation>
    <scope>NUCLEOTIDE SEQUENCE [LARGE SCALE GENOMIC DNA]</scope>
    <source>
        <strain evidence="2 3">CBS 117626</strain>
    </source>
</reference>
<dbReference type="OrthoDB" id="4469246at2759"/>
<accession>A0A5N6V7P1</accession>
<evidence type="ECO:0000256" key="1">
    <source>
        <dbReference type="SAM" id="Phobius"/>
    </source>
</evidence>
<proteinExistence type="predicted"/>